<protein>
    <submittedName>
        <fullName evidence="8">Undecaprenyl-phosphate 4-deoxy-4-formamido-L-arabinose transferase</fullName>
        <ecNumber evidence="8">2.4.2.53</ecNumber>
    </submittedName>
</protein>
<organism evidence="8">
    <name type="scientific">Candidatus Methanophaga sp. ANME-1 ERB7</name>
    <dbReference type="NCBI Taxonomy" id="2759913"/>
    <lineage>
        <taxon>Archaea</taxon>
        <taxon>Methanobacteriati</taxon>
        <taxon>Methanobacteriota</taxon>
        <taxon>Stenosarchaea group</taxon>
        <taxon>Methanomicrobia</taxon>
        <taxon>Candidatus Methanophagales</taxon>
        <taxon>Candidatus Methanophagaceae</taxon>
        <taxon>Candidatus Methanophaga</taxon>
    </lineage>
</organism>
<evidence type="ECO:0000256" key="5">
    <source>
        <dbReference type="ARBA" id="ARBA00023136"/>
    </source>
</evidence>
<dbReference type="Pfam" id="PF00535">
    <property type="entry name" value="Glycos_transf_2"/>
    <property type="match status" value="1"/>
</dbReference>
<dbReference type="AlphaFoldDB" id="A0A7G9Z1N5"/>
<dbReference type="Gene3D" id="3.90.550.10">
    <property type="entry name" value="Spore Coat Polysaccharide Biosynthesis Protein SpsA, Chain A"/>
    <property type="match status" value="1"/>
</dbReference>
<sequence length="237" mass="26863">MNKRISVVIPTYNEERYVERCLQSLVNQSVPRAEFELIVVDGGSTDRTVEIAHGYADIVMQQKSKGVGGARNDGVDAASAELIATTDADIILPGDWLARICANLAREGVVVAYGPIEPIEDKFKYLFLIGMFNKLMHVFAILRVFYFTIGSNTAFRRRAFLQVGGYSDMPAGDDYGIALKLKRKGRIIYDPYLQVWFSMRRMEKFGILRALYVWILNVAAAKRGKRPKVNYMQQTYK</sequence>
<reference evidence="8" key="1">
    <citation type="submission" date="2020-06" db="EMBL/GenBank/DDBJ databases">
        <title>Unique genomic features of the anaerobic methanotrophic archaea.</title>
        <authorList>
            <person name="Chadwick G.L."/>
            <person name="Skennerton C.T."/>
            <person name="Laso-Perez R."/>
            <person name="Leu A.O."/>
            <person name="Speth D.R."/>
            <person name="Yu H."/>
            <person name="Morgan-Lang C."/>
            <person name="Hatzenpichler R."/>
            <person name="Goudeau D."/>
            <person name="Malmstrom R."/>
            <person name="Brazelton W.J."/>
            <person name="Woyke T."/>
            <person name="Hallam S.J."/>
            <person name="Tyson G.W."/>
            <person name="Wegener G."/>
            <person name="Boetius A."/>
            <person name="Orphan V."/>
        </authorList>
    </citation>
    <scope>NUCLEOTIDE SEQUENCE</scope>
</reference>
<dbReference type="EC" id="2.4.2.53" evidence="8"/>
<evidence type="ECO:0000313" key="8">
    <source>
        <dbReference type="EMBL" id="QNO54169.1"/>
    </source>
</evidence>
<keyword evidence="6" id="KW-0812">Transmembrane</keyword>
<keyword evidence="2" id="KW-1003">Cell membrane</keyword>
<evidence type="ECO:0000256" key="4">
    <source>
        <dbReference type="ARBA" id="ARBA00022679"/>
    </source>
</evidence>
<feature type="transmembrane region" description="Helical" evidence="6">
    <location>
        <begin position="125"/>
        <end position="146"/>
    </location>
</feature>
<proteinExistence type="predicted"/>
<keyword evidence="6" id="KW-1133">Transmembrane helix</keyword>
<evidence type="ECO:0000256" key="3">
    <source>
        <dbReference type="ARBA" id="ARBA00022676"/>
    </source>
</evidence>
<comment type="subcellular location">
    <subcellularLocation>
        <location evidence="1">Cell membrane</location>
    </subcellularLocation>
</comment>
<dbReference type="SUPFAM" id="SSF53448">
    <property type="entry name" value="Nucleotide-diphospho-sugar transferases"/>
    <property type="match status" value="1"/>
</dbReference>
<evidence type="ECO:0000256" key="2">
    <source>
        <dbReference type="ARBA" id="ARBA00022475"/>
    </source>
</evidence>
<dbReference type="PANTHER" id="PTHR43646">
    <property type="entry name" value="GLYCOSYLTRANSFERASE"/>
    <property type="match status" value="1"/>
</dbReference>
<accession>A0A7G9Z1N5</accession>
<dbReference type="EMBL" id="MT631567">
    <property type="protein sequence ID" value="QNO54169.1"/>
    <property type="molecule type" value="Genomic_DNA"/>
</dbReference>
<dbReference type="InterPro" id="IPR001173">
    <property type="entry name" value="Glyco_trans_2-like"/>
</dbReference>
<name>A0A7G9Z1N5_9EURY</name>
<evidence type="ECO:0000259" key="7">
    <source>
        <dbReference type="Pfam" id="PF00535"/>
    </source>
</evidence>
<evidence type="ECO:0000256" key="6">
    <source>
        <dbReference type="SAM" id="Phobius"/>
    </source>
</evidence>
<dbReference type="GO" id="GO:0005886">
    <property type="term" value="C:plasma membrane"/>
    <property type="evidence" value="ECO:0007669"/>
    <property type="project" value="UniProtKB-SubCell"/>
</dbReference>
<dbReference type="GO" id="GO:0099621">
    <property type="term" value="F:undecaprenyl-phosphate 4-deoxy-4-formamido-L-arabinose transferase activity"/>
    <property type="evidence" value="ECO:0007669"/>
    <property type="project" value="UniProtKB-EC"/>
</dbReference>
<gene>
    <name evidence="8" type="primary">arnC</name>
    <name evidence="8" type="ORF">KPHBMPCG_00001</name>
</gene>
<keyword evidence="4 8" id="KW-0808">Transferase</keyword>
<keyword evidence="3 8" id="KW-0328">Glycosyltransferase</keyword>
<evidence type="ECO:0000256" key="1">
    <source>
        <dbReference type="ARBA" id="ARBA00004236"/>
    </source>
</evidence>
<keyword evidence="5 6" id="KW-0472">Membrane</keyword>
<dbReference type="InterPro" id="IPR029044">
    <property type="entry name" value="Nucleotide-diphossugar_trans"/>
</dbReference>
<feature type="domain" description="Glycosyltransferase 2-like" evidence="7">
    <location>
        <begin position="6"/>
        <end position="161"/>
    </location>
</feature>
<dbReference type="PANTHER" id="PTHR43646:SF2">
    <property type="entry name" value="GLYCOSYLTRANSFERASE 2-LIKE DOMAIN-CONTAINING PROTEIN"/>
    <property type="match status" value="1"/>
</dbReference>